<gene>
    <name evidence="1" type="ORF">DW060_06480</name>
</gene>
<organism evidence="1 2">
    <name type="scientific">Leyella stercorea</name>
    <dbReference type="NCBI Taxonomy" id="363265"/>
    <lineage>
        <taxon>Bacteria</taxon>
        <taxon>Pseudomonadati</taxon>
        <taxon>Bacteroidota</taxon>
        <taxon>Bacteroidia</taxon>
        <taxon>Bacteroidales</taxon>
        <taxon>Prevotellaceae</taxon>
        <taxon>Leyella</taxon>
    </lineage>
</organism>
<name>A0A3C0CFX9_9BACT</name>
<accession>A0A3C0CFX9</accession>
<dbReference type="AlphaFoldDB" id="A0A3C0CFX9"/>
<dbReference type="Gene3D" id="3.30.2190.10">
    <property type="entry name" value="PG1857-like"/>
    <property type="match status" value="1"/>
</dbReference>
<evidence type="ECO:0000313" key="1">
    <source>
        <dbReference type="EMBL" id="RHK50803.1"/>
    </source>
</evidence>
<proteinExistence type="predicted"/>
<comment type="caution">
    <text evidence="1">The sequence shown here is derived from an EMBL/GenBank/DDBJ whole genome shotgun (WGS) entry which is preliminary data.</text>
</comment>
<dbReference type="Proteomes" id="UP000286598">
    <property type="component" value="Unassembled WGS sequence"/>
</dbReference>
<dbReference type="GeneID" id="78336989"/>
<reference evidence="1 2" key="1">
    <citation type="submission" date="2018-08" db="EMBL/GenBank/DDBJ databases">
        <title>A genome reference for cultivated species of the human gut microbiota.</title>
        <authorList>
            <person name="Zou Y."/>
            <person name="Xue W."/>
            <person name="Luo G."/>
        </authorList>
    </citation>
    <scope>NUCLEOTIDE SEQUENCE [LARGE SCALE GENOMIC DNA]</scope>
    <source>
        <strain evidence="1 2">AF42-9</strain>
    </source>
</reference>
<keyword evidence="2" id="KW-1185">Reference proteome</keyword>
<dbReference type="OrthoDB" id="8138867at2"/>
<dbReference type="Pfam" id="PF09633">
    <property type="entry name" value="DUF2023"/>
    <property type="match status" value="1"/>
</dbReference>
<dbReference type="SUPFAM" id="SSF160448">
    <property type="entry name" value="PG1857-like"/>
    <property type="match status" value="1"/>
</dbReference>
<evidence type="ECO:0000313" key="2">
    <source>
        <dbReference type="Proteomes" id="UP000286598"/>
    </source>
</evidence>
<protein>
    <submittedName>
        <fullName evidence="1">DUF2023 family protein</fullName>
    </submittedName>
</protein>
<dbReference type="RefSeq" id="WP_007899240.1">
    <property type="nucleotide sequence ID" value="NZ_BRDO01000016.1"/>
</dbReference>
<dbReference type="EMBL" id="QRNO01000026">
    <property type="protein sequence ID" value="RHK50803.1"/>
    <property type="molecule type" value="Genomic_DNA"/>
</dbReference>
<dbReference type="InterPro" id="IPR036780">
    <property type="entry name" value="PG1857-like_sf"/>
</dbReference>
<dbReference type="InterPro" id="IPR018594">
    <property type="entry name" value="DUF2023"/>
</dbReference>
<sequence length="117" mass="13945">MQQSTILPVDMKVLMNHIYEYKKGVRRMVLFTFNKKYEDFAIRRLESQNIKYVIQPVGNDRLNLYFGREECLNAIRMIVTRPLNLLTPEEDFMLGTMLGYDLCSQCERYCERKSKCS</sequence>